<name>A0A2P2P867_RHIMU</name>
<organism evidence="2">
    <name type="scientific">Rhizophora mucronata</name>
    <name type="common">Asiatic mangrove</name>
    <dbReference type="NCBI Taxonomy" id="61149"/>
    <lineage>
        <taxon>Eukaryota</taxon>
        <taxon>Viridiplantae</taxon>
        <taxon>Streptophyta</taxon>
        <taxon>Embryophyta</taxon>
        <taxon>Tracheophyta</taxon>
        <taxon>Spermatophyta</taxon>
        <taxon>Magnoliopsida</taxon>
        <taxon>eudicotyledons</taxon>
        <taxon>Gunneridae</taxon>
        <taxon>Pentapetalae</taxon>
        <taxon>rosids</taxon>
        <taxon>fabids</taxon>
        <taxon>Malpighiales</taxon>
        <taxon>Rhizophoraceae</taxon>
        <taxon>Rhizophora</taxon>
    </lineage>
</organism>
<proteinExistence type="predicted"/>
<evidence type="ECO:0000256" key="1">
    <source>
        <dbReference type="SAM" id="MobiDB-lite"/>
    </source>
</evidence>
<reference evidence="2" key="1">
    <citation type="submission" date="2018-02" db="EMBL/GenBank/DDBJ databases">
        <title>Rhizophora mucronata_Transcriptome.</title>
        <authorList>
            <person name="Meera S.P."/>
            <person name="Sreeshan A."/>
            <person name="Augustine A."/>
        </authorList>
    </citation>
    <scope>NUCLEOTIDE SEQUENCE</scope>
    <source>
        <tissue evidence="2">Leaf</tissue>
    </source>
</reference>
<accession>A0A2P2P867</accession>
<evidence type="ECO:0000313" key="2">
    <source>
        <dbReference type="EMBL" id="MBX50887.1"/>
    </source>
</evidence>
<sequence length="20" mass="2317">MQRNKENKGVIGLSRTRIES</sequence>
<protein>
    <submittedName>
        <fullName evidence="2">Uncharacterized protein</fullName>
    </submittedName>
</protein>
<dbReference type="AlphaFoldDB" id="A0A2P2P867"/>
<feature type="region of interest" description="Disordered" evidence="1">
    <location>
        <begin position="1"/>
        <end position="20"/>
    </location>
</feature>
<dbReference type="EMBL" id="GGEC01070403">
    <property type="protein sequence ID" value="MBX50887.1"/>
    <property type="molecule type" value="Transcribed_RNA"/>
</dbReference>